<organism evidence="3 4">
    <name type="scientific">Salinibacter ruber</name>
    <dbReference type="NCBI Taxonomy" id="146919"/>
    <lineage>
        <taxon>Bacteria</taxon>
        <taxon>Pseudomonadati</taxon>
        <taxon>Rhodothermota</taxon>
        <taxon>Rhodothermia</taxon>
        <taxon>Rhodothermales</taxon>
        <taxon>Salinibacteraceae</taxon>
        <taxon>Salinibacter</taxon>
    </lineage>
</organism>
<evidence type="ECO:0000313" key="4">
    <source>
        <dbReference type="Proteomes" id="UP001155027"/>
    </source>
</evidence>
<feature type="signal peptide" evidence="1">
    <location>
        <begin position="1"/>
        <end position="28"/>
    </location>
</feature>
<accession>A0A9X2TDC6</accession>
<evidence type="ECO:0000256" key="1">
    <source>
        <dbReference type="SAM" id="SignalP"/>
    </source>
</evidence>
<feature type="domain" description="PKD" evidence="2">
    <location>
        <begin position="31"/>
        <end position="99"/>
    </location>
</feature>
<reference evidence="3" key="1">
    <citation type="submission" date="2022-08" db="EMBL/GenBank/DDBJ databases">
        <title>Genomic Encyclopedia of Type Strains, Phase V (KMG-V): Genome sequencing to study the core and pangenomes of soil and plant-associated prokaryotes.</title>
        <authorList>
            <person name="Whitman W."/>
        </authorList>
    </citation>
    <scope>NUCLEOTIDE SEQUENCE</scope>
    <source>
        <strain evidence="3">0</strain>
    </source>
</reference>
<evidence type="ECO:0000313" key="3">
    <source>
        <dbReference type="EMBL" id="MCS3679288.1"/>
    </source>
</evidence>
<name>A0A9X2TDC6_9BACT</name>
<dbReference type="Proteomes" id="UP001155027">
    <property type="component" value="Unassembled WGS sequence"/>
</dbReference>
<dbReference type="InterPro" id="IPR005046">
    <property type="entry name" value="DUF285"/>
</dbReference>
<dbReference type="Gene3D" id="2.60.40.10">
    <property type="entry name" value="Immunoglobulins"/>
    <property type="match status" value="1"/>
</dbReference>
<dbReference type="RefSeq" id="WP_259081096.1">
    <property type="nucleotide sequence ID" value="NZ_JANUAU010000016.1"/>
</dbReference>
<gene>
    <name evidence="3" type="ORF">GGP71_003238</name>
</gene>
<feature type="chain" id="PRO_5040874329" description="PKD domain-containing protein" evidence="1">
    <location>
        <begin position="29"/>
        <end position="178"/>
    </location>
</feature>
<dbReference type="SUPFAM" id="SSF49299">
    <property type="entry name" value="PKD domain"/>
    <property type="match status" value="1"/>
</dbReference>
<dbReference type="InterPro" id="IPR000601">
    <property type="entry name" value="PKD_dom"/>
</dbReference>
<comment type="caution">
    <text evidence="3">The sequence shown here is derived from an EMBL/GenBank/DDBJ whole genome shotgun (WGS) entry which is preliminary data.</text>
</comment>
<dbReference type="InterPro" id="IPR035986">
    <property type="entry name" value="PKD_dom_sf"/>
</dbReference>
<dbReference type="PROSITE" id="PS50093">
    <property type="entry name" value="PKD"/>
    <property type="match status" value="1"/>
</dbReference>
<protein>
    <recommendedName>
        <fullName evidence="2">PKD domain-containing protein</fullName>
    </recommendedName>
</protein>
<sequence>MAHISRLCALLTAAALFGTAFSPAPTQAQDAPFITTWETTSPSESITIPTKGGSNVTDYDFQIDWGDGTTETITGDDPDPSHTYSSSGTYTVKISTPNNGQAFPRIYLNNNTPSSGDNSTKLQSIDQWGSIQWGSMASAFAGATNMTYNATDDPNLSNVTDMGSMFSFADSFNQDIGS</sequence>
<dbReference type="Pfam" id="PF00801">
    <property type="entry name" value="PKD"/>
    <property type="match status" value="1"/>
</dbReference>
<dbReference type="CDD" id="cd00146">
    <property type="entry name" value="PKD"/>
    <property type="match status" value="1"/>
</dbReference>
<proteinExistence type="predicted"/>
<dbReference type="InterPro" id="IPR013783">
    <property type="entry name" value="Ig-like_fold"/>
</dbReference>
<dbReference type="Pfam" id="PF03382">
    <property type="entry name" value="DUF285"/>
    <property type="match status" value="1"/>
</dbReference>
<dbReference type="AlphaFoldDB" id="A0A9X2TDC6"/>
<keyword evidence="1" id="KW-0732">Signal</keyword>
<dbReference type="EMBL" id="JANUAU010000016">
    <property type="protein sequence ID" value="MCS3679288.1"/>
    <property type="molecule type" value="Genomic_DNA"/>
</dbReference>
<evidence type="ECO:0000259" key="2">
    <source>
        <dbReference type="PROSITE" id="PS50093"/>
    </source>
</evidence>